<evidence type="ECO:0000313" key="3">
    <source>
        <dbReference type="Proteomes" id="UP000076079"/>
    </source>
</evidence>
<dbReference type="AlphaFoldDB" id="A0A143PKN9"/>
<dbReference type="STRING" id="1855912.LuPra_02320"/>
<proteinExistence type="predicted"/>
<keyword evidence="3" id="KW-1185">Reference proteome</keyword>
<protein>
    <submittedName>
        <fullName evidence="2">ASPIC and UnbV</fullName>
    </submittedName>
</protein>
<dbReference type="Proteomes" id="UP000076079">
    <property type="component" value="Chromosome"/>
</dbReference>
<evidence type="ECO:0000259" key="1">
    <source>
        <dbReference type="Pfam" id="PF07593"/>
    </source>
</evidence>
<accession>A0A143PKN9</accession>
<dbReference type="RefSeq" id="WP_110170885.1">
    <property type="nucleotide sequence ID" value="NZ_CP015136.1"/>
</dbReference>
<dbReference type="EMBL" id="CP015136">
    <property type="protein sequence ID" value="AMY09107.1"/>
    <property type="molecule type" value="Genomic_DNA"/>
</dbReference>
<name>A0A143PKN9_LUTPR</name>
<organism evidence="2 3">
    <name type="scientific">Luteitalea pratensis</name>
    <dbReference type="NCBI Taxonomy" id="1855912"/>
    <lineage>
        <taxon>Bacteria</taxon>
        <taxon>Pseudomonadati</taxon>
        <taxon>Acidobacteriota</taxon>
        <taxon>Vicinamibacteria</taxon>
        <taxon>Vicinamibacterales</taxon>
        <taxon>Vicinamibacteraceae</taxon>
        <taxon>Luteitalea</taxon>
    </lineage>
</organism>
<sequence length="53" mass="5806">MASYETSLSASDPRVLIGLGDHRGPVTAVITWPDGRQQRVTLAPGRYVRVEKP</sequence>
<dbReference type="InterPro" id="IPR011519">
    <property type="entry name" value="UnbV_ASPIC"/>
</dbReference>
<reference evidence="3" key="2">
    <citation type="submission" date="2016-04" db="EMBL/GenBank/DDBJ databases">
        <title>First Complete Genome Sequence of a Subdivision 6 Acidobacterium.</title>
        <authorList>
            <person name="Huang S."/>
            <person name="Vieira S."/>
            <person name="Bunk B."/>
            <person name="Riedel T."/>
            <person name="Sproeer C."/>
            <person name="Overmann J."/>
        </authorList>
    </citation>
    <scope>NUCLEOTIDE SEQUENCE [LARGE SCALE GENOMIC DNA]</scope>
    <source>
        <strain evidence="3">DSM 100886 HEG_-6_39</strain>
    </source>
</reference>
<evidence type="ECO:0000313" key="2">
    <source>
        <dbReference type="EMBL" id="AMY09107.1"/>
    </source>
</evidence>
<dbReference type="KEGG" id="abac:LuPra_02320"/>
<feature type="domain" description="ASPIC/UnbV" evidence="1">
    <location>
        <begin position="7"/>
        <end position="41"/>
    </location>
</feature>
<reference evidence="2 3" key="1">
    <citation type="journal article" date="2016" name="Genome Announc.">
        <title>First Complete Genome Sequence of a Subdivision 6 Acidobacterium Strain.</title>
        <authorList>
            <person name="Huang S."/>
            <person name="Vieira S."/>
            <person name="Bunk B."/>
            <person name="Riedel T."/>
            <person name="Sproer C."/>
            <person name="Overmann J."/>
        </authorList>
    </citation>
    <scope>NUCLEOTIDE SEQUENCE [LARGE SCALE GENOMIC DNA]</scope>
    <source>
        <strain evidence="3">DSM 100886 HEG_-6_39</strain>
    </source>
</reference>
<gene>
    <name evidence="2" type="ORF">LuPra_02320</name>
</gene>
<dbReference type="Pfam" id="PF07593">
    <property type="entry name" value="UnbV_ASPIC"/>
    <property type="match status" value="1"/>
</dbReference>